<reference evidence="2" key="1">
    <citation type="journal article" date="2019" name="Int. J. Syst. Evol. Microbiol.">
        <title>The Global Catalogue of Microorganisms (GCM) 10K type strain sequencing project: providing services to taxonomists for standard genome sequencing and annotation.</title>
        <authorList>
            <consortium name="The Broad Institute Genomics Platform"/>
            <consortium name="The Broad Institute Genome Sequencing Center for Infectious Disease"/>
            <person name="Wu L."/>
            <person name="Ma J."/>
        </authorList>
    </citation>
    <scope>NUCLEOTIDE SEQUENCE [LARGE SCALE GENOMIC DNA]</scope>
    <source>
        <strain evidence="2">CGMCC 1.13666</strain>
    </source>
</reference>
<accession>A0ABW2EY82</accession>
<dbReference type="Pfam" id="PF19799">
    <property type="entry name" value="DUF6282"/>
    <property type="match status" value="1"/>
</dbReference>
<gene>
    <name evidence="1" type="ORF">ACFQH5_06005</name>
</gene>
<organism evidence="1 2">
    <name type="scientific">Halomonas salifodinae</name>
    <dbReference type="NCBI Taxonomy" id="438745"/>
    <lineage>
        <taxon>Bacteria</taxon>
        <taxon>Pseudomonadati</taxon>
        <taxon>Pseudomonadota</taxon>
        <taxon>Gammaproteobacteria</taxon>
        <taxon>Oceanospirillales</taxon>
        <taxon>Halomonadaceae</taxon>
        <taxon>Halomonas</taxon>
    </lineage>
</organism>
<dbReference type="InterPro" id="IPR046249">
    <property type="entry name" value="DUF6282"/>
</dbReference>
<protein>
    <submittedName>
        <fullName evidence="1">DUF6282 family protein</fullName>
    </submittedName>
</protein>
<comment type="caution">
    <text evidence="1">The sequence shown here is derived from an EMBL/GenBank/DDBJ whole genome shotgun (WGS) entry which is preliminary data.</text>
</comment>
<keyword evidence="2" id="KW-1185">Reference proteome</keyword>
<dbReference type="RefSeq" id="WP_346062905.1">
    <property type="nucleotide sequence ID" value="NZ_BAAADR010000012.1"/>
</dbReference>
<sequence>MAAQAWEARQEGVPVSGSLVLDEIAGGIDHRLVQRSLSQYGECEARLIVHLPTVNGRNHQSRLKRQTAHSILNSHPIKPLTVSRDGKLIEKTLDILRMSRDYPIVVSTGHADAEEVQMLIDAAVLYGVPKLMLNQPANPLTGYNADALLRLSQAPMVYIEQTALTDLLGYQAWEDFSMVLKSVPQILYSSDLGQTTQLDIEQWLKESACWFQRMGLNSDRLEAIRRENVLEMLEV</sequence>
<proteinExistence type="predicted"/>
<evidence type="ECO:0000313" key="1">
    <source>
        <dbReference type="EMBL" id="MFC7089096.1"/>
    </source>
</evidence>
<name>A0ABW2EY82_9GAMM</name>
<dbReference type="Proteomes" id="UP001596411">
    <property type="component" value="Unassembled WGS sequence"/>
</dbReference>
<evidence type="ECO:0000313" key="2">
    <source>
        <dbReference type="Proteomes" id="UP001596411"/>
    </source>
</evidence>
<dbReference type="EMBL" id="JBHSZP010000013">
    <property type="protein sequence ID" value="MFC7089096.1"/>
    <property type="molecule type" value="Genomic_DNA"/>
</dbReference>